<dbReference type="InterPro" id="IPR006016">
    <property type="entry name" value="UspA"/>
</dbReference>
<evidence type="ECO:0000313" key="4">
    <source>
        <dbReference type="Proteomes" id="UP000595374"/>
    </source>
</evidence>
<dbReference type="Proteomes" id="UP000595374">
    <property type="component" value="Chromosome"/>
</dbReference>
<dbReference type="RefSeq" id="WP_198500237.1">
    <property type="nucleotide sequence ID" value="NZ_CP065989.1"/>
</dbReference>
<sequence length="313" mass="33201">MSIVVGVAPGQDNTSAVELGVVLARSYSRSLTLVSVSSTAWPPNRDKIDQEFQSYIRTVAEASLEEVRPLVPDDISTDYVVHAARSSRRGLLEVCRRVGAYRLVVGSAADGRDGRITLGSVTNGLLHSAELPVVLAPMGFRAEAGAKLKRITAAYSGSTTSAELILGAAFVSQETGVPFRIASFAPRSRVLSAASIGLNAEAGIVDEWTKVVRRDTDEILCSIDQLHINPGETEVAIGTGPNWAAALESIGWEHPEVMMLGSSGLGTLKRVSLGSHAMRILQNSPVPVVVVPRRAKAGYMSQARDRTDLGGEG</sequence>
<dbReference type="Pfam" id="PF00582">
    <property type="entry name" value="Usp"/>
    <property type="match status" value="2"/>
</dbReference>
<feature type="domain" description="UspA" evidence="2">
    <location>
        <begin position="149"/>
        <end position="292"/>
    </location>
</feature>
<dbReference type="AlphaFoldDB" id="A0A7T4DKW1"/>
<gene>
    <name evidence="3" type="ORF">I6H47_04470</name>
</gene>
<evidence type="ECO:0000259" key="2">
    <source>
        <dbReference type="Pfam" id="PF00582"/>
    </source>
</evidence>
<dbReference type="CDD" id="cd00293">
    <property type="entry name" value="USP-like"/>
    <property type="match status" value="1"/>
</dbReference>
<dbReference type="EMBL" id="CP065989">
    <property type="protein sequence ID" value="QQB15214.1"/>
    <property type="molecule type" value="Genomic_DNA"/>
</dbReference>
<dbReference type="PANTHER" id="PTHR46268">
    <property type="entry name" value="STRESS RESPONSE PROTEIN NHAX"/>
    <property type="match status" value="1"/>
</dbReference>
<dbReference type="SUPFAM" id="SSF52402">
    <property type="entry name" value="Adenine nucleotide alpha hydrolases-like"/>
    <property type="match status" value="2"/>
</dbReference>
<reference evidence="3 4" key="1">
    <citation type="submission" date="2020-12" db="EMBL/GenBank/DDBJ databases">
        <title>FDA dAtabase for Regulatory Grade micrObial Sequences (FDA-ARGOS): Supporting development and validation of Infectious Disease Dx tests.</title>
        <authorList>
            <person name="Sproer C."/>
            <person name="Gronow S."/>
            <person name="Severitt S."/>
            <person name="Schroder I."/>
            <person name="Tallon L."/>
            <person name="Sadzewicz L."/>
            <person name="Zhao X."/>
            <person name="Boylan J."/>
            <person name="Ott S."/>
            <person name="Bowen H."/>
            <person name="Vavikolanu K."/>
            <person name="Mehta A."/>
            <person name="Aluvathingal J."/>
            <person name="Nadendla S."/>
            <person name="Lowell S."/>
            <person name="Myers T."/>
            <person name="Yan Y."/>
            <person name="Sichtig H."/>
        </authorList>
    </citation>
    <scope>NUCLEOTIDE SEQUENCE [LARGE SCALE GENOMIC DNA]</scope>
    <source>
        <strain evidence="3 4">FDAARGOS_990</strain>
    </source>
</reference>
<feature type="domain" description="UspA" evidence="2">
    <location>
        <begin position="2"/>
        <end position="136"/>
    </location>
</feature>
<comment type="similarity">
    <text evidence="1">Belongs to the universal stress protein A family.</text>
</comment>
<proteinExistence type="inferred from homology"/>
<name>A0A7T4DKW1_9MICO</name>
<protein>
    <submittedName>
        <fullName evidence="3">Universal stress protein</fullName>
    </submittedName>
</protein>
<evidence type="ECO:0000313" key="3">
    <source>
        <dbReference type="EMBL" id="QQB15214.1"/>
    </source>
</evidence>
<organism evidence="3 4">
    <name type="scientific">Brevibacterium casei</name>
    <dbReference type="NCBI Taxonomy" id="33889"/>
    <lineage>
        <taxon>Bacteria</taxon>
        <taxon>Bacillati</taxon>
        <taxon>Actinomycetota</taxon>
        <taxon>Actinomycetes</taxon>
        <taxon>Micrococcales</taxon>
        <taxon>Brevibacteriaceae</taxon>
        <taxon>Brevibacterium</taxon>
    </lineage>
</organism>
<dbReference type="Gene3D" id="3.40.50.12370">
    <property type="match status" value="2"/>
</dbReference>
<dbReference type="PANTHER" id="PTHR46268:SF6">
    <property type="entry name" value="UNIVERSAL STRESS PROTEIN UP12"/>
    <property type="match status" value="1"/>
</dbReference>
<accession>A0A7T4DKW1</accession>
<evidence type="ECO:0000256" key="1">
    <source>
        <dbReference type="ARBA" id="ARBA00008791"/>
    </source>
</evidence>